<protein>
    <submittedName>
        <fullName evidence="1">Uncharacterized protein</fullName>
    </submittedName>
</protein>
<organism evidence="1">
    <name type="scientific">marine sediment metagenome</name>
    <dbReference type="NCBI Taxonomy" id="412755"/>
    <lineage>
        <taxon>unclassified sequences</taxon>
        <taxon>metagenomes</taxon>
        <taxon>ecological metagenomes</taxon>
    </lineage>
</organism>
<evidence type="ECO:0000313" key="1">
    <source>
        <dbReference type="EMBL" id="KKM80514.1"/>
    </source>
</evidence>
<dbReference type="AlphaFoldDB" id="A0A0F9KE17"/>
<dbReference type="EMBL" id="LAZR01008170">
    <property type="protein sequence ID" value="KKM80514.1"/>
    <property type="molecule type" value="Genomic_DNA"/>
</dbReference>
<proteinExistence type="predicted"/>
<name>A0A0F9KE17_9ZZZZ</name>
<gene>
    <name evidence="1" type="ORF">LCGC14_1339060</name>
</gene>
<sequence length="389" mass="42248">MALPTTIASVAIPSFDSYVGPFISSGGNVYTCLVDPGPVSNTIQIHKATDPTSSFAEQDVANRPGTTDHIRALKVIQDGNDLHIVHQENVTSRVGYSVFHMSTDFWDGTLVDELIEIPNNASVGVWSCAIALMDGKVVVLYTGDTDSVMGTPYNRVDYAIKNGTWSVGNAVDNAGEDHWYGSVIVPSNAAGHRVHFFFQNKNLNDAYQRTLSAIDTTPVLEIFPSAGDATVDPGSNHVFRSGISYDDGGTQRIRCPYRDSPAKVSYAEFDSVDAPGAFTPNVDISDNTVYGFDAGPVACLAVDGTDEHLLYSNNVDQFLYHDKNKGIDVEILGAVFIKHVSCNVYNRSGGTKLAYVYRDDATIKYNELDLAVAASRTPYTNRYQSLLAQ</sequence>
<comment type="caution">
    <text evidence="1">The sequence shown here is derived from an EMBL/GenBank/DDBJ whole genome shotgun (WGS) entry which is preliminary data.</text>
</comment>
<accession>A0A0F9KE17</accession>
<reference evidence="1" key="1">
    <citation type="journal article" date="2015" name="Nature">
        <title>Complex archaea that bridge the gap between prokaryotes and eukaryotes.</title>
        <authorList>
            <person name="Spang A."/>
            <person name="Saw J.H."/>
            <person name="Jorgensen S.L."/>
            <person name="Zaremba-Niedzwiedzka K."/>
            <person name="Martijn J."/>
            <person name="Lind A.E."/>
            <person name="van Eijk R."/>
            <person name="Schleper C."/>
            <person name="Guy L."/>
            <person name="Ettema T.J."/>
        </authorList>
    </citation>
    <scope>NUCLEOTIDE SEQUENCE</scope>
</reference>